<sequence length="203" mass="22494">MVQDGSGEQHQARQGDGGTGKRGTSQLLDVLEANLNDLYGKCRNLQNHDLLPKLGFFLQVSMFHYEMARELVSLEANPGSGLAQALAVKGMIRRTVEFGKHLRNALIPQMCQLAAHVSADLSRQNIRELRRGFKPEIAQVLRWERIANKTAGYYDSDATTVMSLLDGLSYEQVVETVQGFIRYTGNVLSLFSIALNEAPSKSP</sequence>
<dbReference type="Proteomes" id="UP000196218">
    <property type="component" value="Unassembled WGS sequence"/>
</dbReference>
<evidence type="ECO:0000256" key="1">
    <source>
        <dbReference type="SAM" id="MobiDB-lite"/>
    </source>
</evidence>
<comment type="caution">
    <text evidence="2">The sequence shown here is derived from an EMBL/GenBank/DDBJ whole genome shotgun (WGS) entry which is preliminary data.</text>
</comment>
<dbReference type="AlphaFoldDB" id="A0ABD7LHL9"/>
<protein>
    <recommendedName>
        <fullName evidence="4">DUF403 domain-containing protein</fullName>
    </recommendedName>
</protein>
<evidence type="ECO:0000313" key="2">
    <source>
        <dbReference type="EMBL" id="SAK17003.1"/>
    </source>
</evidence>
<gene>
    <name evidence="2" type="ORF">UA18_01694</name>
</gene>
<reference evidence="2 3" key="1">
    <citation type="submission" date="2016-04" db="EMBL/GenBank/DDBJ databases">
        <authorList>
            <person name="Peeters C."/>
        </authorList>
    </citation>
    <scope>NUCLEOTIDE SEQUENCE [LARGE SCALE GENOMIC DNA]</scope>
    <source>
        <strain evidence="2">LMG 29311</strain>
    </source>
</reference>
<accession>A0ABD7LHL9</accession>
<name>A0ABD7LHL9_9BURK</name>
<evidence type="ECO:0000313" key="3">
    <source>
        <dbReference type="Proteomes" id="UP000196218"/>
    </source>
</evidence>
<evidence type="ECO:0008006" key="4">
    <source>
        <dbReference type="Google" id="ProtNLM"/>
    </source>
</evidence>
<feature type="region of interest" description="Disordered" evidence="1">
    <location>
        <begin position="1"/>
        <end position="23"/>
    </location>
</feature>
<dbReference type="EMBL" id="FKJW01000003">
    <property type="protein sequence ID" value="SAK17003.1"/>
    <property type="molecule type" value="Genomic_DNA"/>
</dbReference>
<organism evidence="2 3">
    <name type="scientific">Burkholderia multivorans</name>
    <dbReference type="NCBI Taxonomy" id="87883"/>
    <lineage>
        <taxon>Bacteria</taxon>
        <taxon>Pseudomonadati</taxon>
        <taxon>Pseudomonadota</taxon>
        <taxon>Betaproteobacteria</taxon>
        <taxon>Burkholderiales</taxon>
        <taxon>Burkholderiaceae</taxon>
        <taxon>Burkholderia</taxon>
        <taxon>Burkholderia cepacia complex</taxon>
    </lineage>
</organism>
<proteinExistence type="predicted"/>